<gene>
    <name evidence="1" type="ORF">SSEG_00735</name>
</gene>
<keyword evidence="2" id="KW-1185">Reference proteome</keyword>
<dbReference type="Proteomes" id="UP000002785">
    <property type="component" value="Chromosome"/>
</dbReference>
<dbReference type="EMBL" id="CM000951">
    <property type="protein sequence ID" value="EDY54155.2"/>
    <property type="molecule type" value="Genomic_DNA"/>
</dbReference>
<evidence type="ECO:0000313" key="2">
    <source>
        <dbReference type="Proteomes" id="UP000002785"/>
    </source>
</evidence>
<protein>
    <submittedName>
        <fullName evidence="1">Uncharacterized protein</fullName>
    </submittedName>
</protein>
<dbReference type="HOGENOM" id="CLU_071829_1_0_11"/>
<accession>B5HMV0</accession>
<proteinExistence type="predicted"/>
<reference evidence="1" key="1">
    <citation type="submission" date="2009-10" db="EMBL/GenBank/DDBJ databases">
        <title>The genome sequence of Streptomyces sviceus strain ATCC 29083.</title>
        <authorList>
            <consortium name="The Broad Institute Genome Sequencing Platform"/>
            <consortium name="Broad Institute Microbial Sequencing Center"/>
            <person name="Fischbach M."/>
            <person name="Godfrey P."/>
            <person name="Ward D."/>
            <person name="Young S."/>
            <person name="Zeng Q."/>
            <person name="Koehrsen M."/>
            <person name="Alvarado L."/>
            <person name="Berlin A.M."/>
            <person name="Bochicchio J."/>
            <person name="Borenstein D."/>
            <person name="Chapman S.B."/>
            <person name="Chen Z."/>
            <person name="Engels R."/>
            <person name="Freedman E."/>
            <person name="Gellesch M."/>
            <person name="Goldberg J."/>
            <person name="Griggs A."/>
            <person name="Gujja S."/>
            <person name="Heilman E.R."/>
            <person name="Heiman D.I."/>
            <person name="Hepburn T.A."/>
            <person name="Howarth C."/>
            <person name="Jen D."/>
            <person name="Larson L."/>
            <person name="Lewis B."/>
            <person name="Mehta T."/>
            <person name="Park D."/>
            <person name="Pearson M."/>
            <person name="Richards J."/>
            <person name="Roberts A."/>
            <person name="Saif S."/>
            <person name="Shea T.D."/>
            <person name="Shenoy N."/>
            <person name="Sisk P."/>
            <person name="Stolte C."/>
            <person name="Sykes S.N."/>
            <person name="Thomson T."/>
            <person name="Walk T."/>
            <person name="White J."/>
            <person name="Yandava C."/>
            <person name="Straight P."/>
            <person name="Clardy J."/>
            <person name="Hung D."/>
            <person name="Kolter R."/>
            <person name="Mekalanos J."/>
            <person name="Walker S."/>
            <person name="Walsh C.T."/>
            <person name="Wieland-Brown L.C."/>
            <person name="Haas B."/>
            <person name="Nusbaum C."/>
            <person name="Birren B."/>
        </authorList>
    </citation>
    <scope>NUCLEOTIDE SEQUENCE [LARGE SCALE GENOMIC DNA]</scope>
    <source>
        <strain evidence="1">ATCC 29083</strain>
    </source>
</reference>
<organism evidence="1 2">
    <name type="scientific">Streptomyces sviceus (strain ATCC 29083 / DSM 924 / JCM 4929 / NBRC 13980 / NCIMB 11184 / NRRL 5439 / UC 5370)</name>
    <dbReference type="NCBI Taxonomy" id="463191"/>
    <lineage>
        <taxon>Bacteria</taxon>
        <taxon>Bacillati</taxon>
        <taxon>Actinomycetota</taxon>
        <taxon>Actinomycetes</taxon>
        <taxon>Kitasatosporales</taxon>
        <taxon>Streptomycetaceae</taxon>
        <taxon>Streptomyces</taxon>
    </lineage>
</organism>
<evidence type="ECO:0000313" key="1">
    <source>
        <dbReference type="EMBL" id="EDY54155.2"/>
    </source>
</evidence>
<name>B5HMV0_STRX2</name>
<dbReference type="AlphaFoldDB" id="B5HMV0"/>
<sequence length="204" mass="21657">MFGILGGFVAVSVVGFAVYGSKLADVGFPEAKYRLSLPKTLVDNRYELTRDVSDSEGRKLKEQAAGGWDVKLAGVAYGHYSPGGDEAKGDLVVMGLYGRFKDPEWSRNDMMKGGGDGEGAEVVVAPKDFHPAGSGGITITCEVSTRTDSGVKVTLPLCGWVDANTSGSVFEVTNTATTDDPSDVDLDKLAATTLRIRSEMRKPI</sequence>
<dbReference type="eggNOG" id="ENOG5034CDV">
    <property type="taxonomic scope" value="Bacteria"/>
</dbReference>